<name>A0A0M8ZZ18_9HYME</name>
<reference evidence="2 3" key="1">
    <citation type="submission" date="2015-07" db="EMBL/GenBank/DDBJ databases">
        <title>The genome of Melipona quadrifasciata.</title>
        <authorList>
            <person name="Pan H."/>
            <person name="Kapheim K."/>
        </authorList>
    </citation>
    <scope>NUCLEOTIDE SEQUENCE [LARGE SCALE GENOMIC DNA]</scope>
    <source>
        <strain evidence="2">0111107301</strain>
        <tissue evidence="2">Whole body</tissue>
    </source>
</reference>
<accession>A0A0M8ZZ18</accession>
<dbReference type="AlphaFoldDB" id="A0A0M8ZZ18"/>
<keyword evidence="3" id="KW-1185">Reference proteome</keyword>
<feature type="compositionally biased region" description="Polar residues" evidence="1">
    <location>
        <begin position="9"/>
        <end position="21"/>
    </location>
</feature>
<organism evidence="2 3">
    <name type="scientific">Melipona quadrifasciata</name>
    <dbReference type="NCBI Taxonomy" id="166423"/>
    <lineage>
        <taxon>Eukaryota</taxon>
        <taxon>Metazoa</taxon>
        <taxon>Ecdysozoa</taxon>
        <taxon>Arthropoda</taxon>
        <taxon>Hexapoda</taxon>
        <taxon>Insecta</taxon>
        <taxon>Pterygota</taxon>
        <taxon>Neoptera</taxon>
        <taxon>Endopterygota</taxon>
        <taxon>Hymenoptera</taxon>
        <taxon>Apocrita</taxon>
        <taxon>Aculeata</taxon>
        <taxon>Apoidea</taxon>
        <taxon>Anthophila</taxon>
        <taxon>Apidae</taxon>
        <taxon>Melipona</taxon>
    </lineage>
</organism>
<gene>
    <name evidence="2" type="ORF">WN51_01364</name>
</gene>
<feature type="region of interest" description="Disordered" evidence="1">
    <location>
        <begin position="1"/>
        <end position="89"/>
    </location>
</feature>
<dbReference type="Proteomes" id="UP000053105">
    <property type="component" value="Unassembled WGS sequence"/>
</dbReference>
<protein>
    <submittedName>
        <fullName evidence="2">Uncharacterized protein</fullName>
    </submittedName>
</protein>
<evidence type="ECO:0000313" key="2">
    <source>
        <dbReference type="EMBL" id="KOX72996.1"/>
    </source>
</evidence>
<feature type="compositionally biased region" description="Basic and acidic residues" evidence="1">
    <location>
        <begin position="25"/>
        <end position="83"/>
    </location>
</feature>
<sequence length="119" mass="14042">MGRVRDSCSTDNSKIQVQVWSSDRMMLREETKNRDNEPEEEGERRKQSEKKAQTWWWSDREGTTKKEGREGKGRRLERRGRSDRSRHRCLELVTKMQPVFSKAVLTNSNTSAGPTRRED</sequence>
<evidence type="ECO:0000256" key="1">
    <source>
        <dbReference type="SAM" id="MobiDB-lite"/>
    </source>
</evidence>
<dbReference type="EMBL" id="KQ435808">
    <property type="protein sequence ID" value="KOX72996.1"/>
    <property type="molecule type" value="Genomic_DNA"/>
</dbReference>
<evidence type="ECO:0000313" key="3">
    <source>
        <dbReference type="Proteomes" id="UP000053105"/>
    </source>
</evidence>
<proteinExistence type="predicted"/>